<evidence type="ECO:0000313" key="5">
    <source>
        <dbReference type="Proteomes" id="UP000572268"/>
    </source>
</evidence>
<proteinExistence type="predicted"/>
<dbReference type="EMBL" id="JABAHT010000044">
    <property type="protein sequence ID" value="KAF4668009.1"/>
    <property type="molecule type" value="Genomic_DNA"/>
</dbReference>
<feature type="chain" id="PRO_5036205511" evidence="1">
    <location>
        <begin position="28"/>
        <end position="210"/>
    </location>
</feature>
<name>A0A7J6MRK5_PEROL</name>
<feature type="signal peptide" evidence="1">
    <location>
        <begin position="1"/>
        <end position="27"/>
    </location>
</feature>
<accession>A0A7J6MRK5</accession>
<comment type="caution">
    <text evidence="3">The sequence shown here is derived from an EMBL/GenBank/DDBJ whole genome shotgun (WGS) entry which is preliminary data.</text>
</comment>
<dbReference type="Proteomes" id="UP000572268">
    <property type="component" value="Unassembled WGS sequence"/>
</dbReference>
<dbReference type="EMBL" id="JABANN010000046">
    <property type="protein sequence ID" value="KAF4673611.1"/>
    <property type="molecule type" value="Genomic_DNA"/>
</dbReference>
<keyword evidence="1" id="KW-0732">Signal</keyword>
<evidence type="ECO:0000313" key="4">
    <source>
        <dbReference type="Proteomes" id="UP000570595"/>
    </source>
</evidence>
<dbReference type="Proteomes" id="UP000570595">
    <property type="component" value="Unassembled WGS sequence"/>
</dbReference>
<evidence type="ECO:0000313" key="3">
    <source>
        <dbReference type="EMBL" id="KAF4673611.1"/>
    </source>
</evidence>
<reference evidence="4 5" key="1">
    <citation type="submission" date="2020-04" db="EMBL/GenBank/DDBJ databases">
        <title>Perkinsus olseni comparative genomics.</title>
        <authorList>
            <person name="Bogema D.R."/>
        </authorList>
    </citation>
    <scope>NUCLEOTIDE SEQUENCE [LARGE SCALE GENOMIC DNA]</scope>
    <source>
        <strain evidence="2">ATCC PRA-179</strain>
        <strain evidence="3">ATCC PRA-31</strain>
    </source>
</reference>
<protein>
    <submittedName>
        <fullName evidence="3">Uncharacterized protein</fullName>
    </submittedName>
</protein>
<evidence type="ECO:0000313" key="2">
    <source>
        <dbReference type="EMBL" id="KAF4668009.1"/>
    </source>
</evidence>
<evidence type="ECO:0000256" key="1">
    <source>
        <dbReference type="SAM" id="SignalP"/>
    </source>
</evidence>
<gene>
    <name evidence="3" type="ORF">FOL46_006835</name>
    <name evidence="2" type="ORF">FOZ61_007308</name>
</gene>
<dbReference type="AlphaFoldDB" id="A0A7J6MRK5"/>
<sequence length="210" mass="23528">MRHHPRIPCLGSALVLALVAKIPSGNWQPVLVGESDDRTRYYFEPWPRGMTTNIESVARQTVDGFDCDYIKAYREPCKGSKECHIWMHTVNNAKGSKQFWSPAELGYRTCFNTFTPSKPGRMGKRSLPSNDPVASTANRLCTGNQLLLTENEEKPAPESVYYGFIEDGLEAIISFDESSQVKHVKIADPNEVPYNKVIYNMLGPSSLAKP</sequence>
<organism evidence="3 5">
    <name type="scientific">Perkinsus olseni</name>
    <name type="common">Perkinsus atlanticus</name>
    <dbReference type="NCBI Taxonomy" id="32597"/>
    <lineage>
        <taxon>Eukaryota</taxon>
        <taxon>Sar</taxon>
        <taxon>Alveolata</taxon>
        <taxon>Perkinsozoa</taxon>
        <taxon>Perkinsea</taxon>
        <taxon>Perkinsida</taxon>
        <taxon>Perkinsidae</taxon>
        <taxon>Perkinsus</taxon>
    </lineage>
</organism>